<feature type="domain" description="Chemokine interleukin-8-like" evidence="9">
    <location>
        <begin position="30"/>
        <end position="88"/>
    </location>
</feature>
<dbReference type="RefSeq" id="XP_020017451.1">
    <property type="nucleotide sequence ID" value="XM_020161862.2"/>
</dbReference>
<dbReference type="GO" id="GO:0030335">
    <property type="term" value="P:positive regulation of cell migration"/>
    <property type="evidence" value="ECO:0007669"/>
    <property type="project" value="TreeGrafter"/>
</dbReference>
<evidence type="ECO:0000256" key="3">
    <source>
        <dbReference type="ARBA" id="ARBA00022500"/>
    </source>
</evidence>
<feature type="signal peptide" evidence="8">
    <location>
        <begin position="1"/>
        <end position="23"/>
    </location>
</feature>
<evidence type="ECO:0000256" key="2">
    <source>
        <dbReference type="ARBA" id="ARBA00010868"/>
    </source>
</evidence>
<dbReference type="GO" id="GO:0008009">
    <property type="term" value="F:chemokine activity"/>
    <property type="evidence" value="ECO:0007669"/>
    <property type="project" value="InterPro"/>
</dbReference>
<evidence type="ECO:0000256" key="4">
    <source>
        <dbReference type="ARBA" id="ARBA00022514"/>
    </source>
</evidence>
<keyword evidence="5 8" id="KW-0964">Secreted</keyword>
<dbReference type="KEGG" id="ccan:109685145"/>
<protein>
    <recommendedName>
        <fullName evidence="8">C-C motif chemokine</fullName>
    </recommendedName>
</protein>
<evidence type="ECO:0000256" key="5">
    <source>
        <dbReference type="ARBA" id="ARBA00022525"/>
    </source>
</evidence>
<dbReference type="PANTHER" id="PTHR12015:SF73">
    <property type="entry name" value="C-C MOTIF CHEMOKINE 26"/>
    <property type="match status" value="1"/>
</dbReference>
<evidence type="ECO:0000256" key="1">
    <source>
        <dbReference type="ARBA" id="ARBA00004613"/>
    </source>
</evidence>
<organism evidence="11">
    <name type="scientific">Castor canadensis</name>
    <name type="common">American beaver</name>
    <dbReference type="NCBI Taxonomy" id="51338"/>
    <lineage>
        <taxon>Eukaryota</taxon>
        <taxon>Metazoa</taxon>
        <taxon>Chordata</taxon>
        <taxon>Craniata</taxon>
        <taxon>Vertebrata</taxon>
        <taxon>Euteleostomi</taxon>
        <taxon>Mammalia</taxon>
        <taxon>Eutheria</taxon>
        <taxon>Euarchontoglires</taxon>
        <taxon>Glires</taxon>
        <taxon>Rodentia</taxon>
        <taxon>Castorimorpha</taxon>
        <taxon>Castoridae</taxon>
        <taxon>Castor</taxon>
    </lineage>
</organism>
<dbReference type="RefSeq" id="XP_073931808.1">
    <property type="nucleotide sequence ID" value="XM_074075707.1"/>
</dbReference>
<evidence type="ECO:0000256" key="6">
    <source>
        <dbReference type="ARBA" id="ARBA00022729"/>
    </source>
</evidence>
<dbReference type="Pfam" id="PF00048">
    <property type="entry name" value="IL8"/>
    <property type="match status" value="1"/>
</dbReference>
<keyword evidence="7" id="KW-1015">Disulfide bond</keyword>
<dbReference type="SUPFAM" id="SSF54117">
    <property type="entry name" value="Interleukin 8-like chemokines"/>
    <property type="match status" value="1"/>
</dbReference>
<dbReference type="RefSeq" id="XP_073931807.1">
    <property type="nucleotide sequence ID" value="XM_074075706.1"/>
</dbReference>
<dbReference type="GO" id="GO:0061844">
    <property type="term" value="P:antimicrobial humoral immune response mediated by antimicrobial peptide"/>
    <property type="evidence" value="ECO:0007669"/>
    <property type="project" value="TreeGrafter"/>
</dbReference>
<dbReference type="GO" id="GO:0005615">
    <property type="term" value="C:extracellular space"/>
    <property type="evidence" value="ECO:0007669"/>
    <property type="project" value="UniProtKB-KW"/>
</dbReference>
<dbReference type="InterPro" id="IPR000827">
    <property type="entry name" value="Chemokine_CC_CS"/>
</dbReference>
<comment type="subcellular location">
    <subcellularLocation>
        <location evidence="1 8">Secreted</location>
    </subcellularLocation>
</comment>
<reference evidence="11" key="1">
    <citation type="submission" date="2025-08" db="UniProtKB">
        <authorList>
            <consortium name="RefSeq"/>
        </authorList>
    </citation>
    <scope>IDENTIFICATION</scope>
    <source>
        <tissue evidence="11">Leukocyte</tissue>
    </source>
</reference>
<accession>A0A8B7UD27</accession>
<dbReference type="GO" id="GO:0048020">
    <property type="term" value="F:CCR chemokine receptor binding"/>
    <property type="evidence" value="ECO:0007669"/>
    <property type="project" value="TreeGrafter"/>
</dbReference>
<keyword evidence="3 8" id="KW-0145">Chemotaxis</keyword>
<keyword evidence="10" id="KW-1185">Reference proteome</keyword>
<dbReference type="GeneID" id="109685145"/>
<dbReference type="Gene3D" id="2.40.50.40">
    <property type="match status" value="1"/>
</dbReference>
<dbReference type="InterPro" id="IPR001811">
    <property type="entry name" value="Chemokine_IL8-like_dom"/>
</dbReference>
<keyword evidence="6 8" id="KW-0732">Signal</keyword>
<name>A0A8B7UD27_CASCN</name>
<dbReference type="OrthoDB" id="8934837at2759"/>
<dbReference type="GO" id="GO:0070098">
    <property type="term" value="P:chemokine-mediated signaling pathway"/>
    <property type="evidence" value="ECO:0007669"/>
    <property type="project" value="TreeGrafter"/>
</dbReference>
<dbReference type="Proteomes" id="UP001732720">
    <property type="component" value="Chromosome 6"/>
</dbReference>
<dbReference type="GO" id="GO:0048245">
    <property type="term" value="P:eosinophil chemotaxis"/>
    <property type="evidence" value="ECO:0007669"/>
    <property type="project" value="TreeGrafter"/>
</dbReference>
<proteinExistence type="inferred from homology"/>
<dbReference type="CTD" id="10344"/>
<sequence>MKTFPLLPLTLLAFLLSVPRGAATRGSDVAKSCCFQYSHKVLPWNWVHTYEFTQSSCSQPAVIFTTKRGKKICAQPMEKWVQRYISLLKTQKQL</sequence>
<dbReference type="GO" id="GO:0006954">
    <property type="term" value="P:inflammatory response"/>
    <property type="evidence" value="ECO:0007669"/>
    <property type="project" value="TreeGrafter"/>
</dbReference>
<dbReference type="InterPro" id="IPR036048">
    <property type="entry name" value="Interleukin_8-like_sf"/>
</dbReference>
<dbReference type="CDD" id="cd00272">
    <property type="entry name" value="Chemokine_CC"/>
    <property type="match status" value="1"/>
</dbReference>
<gene>
    <name evidence="11" type="primary">Ccl26</name>
</gene>
<feature type="chain" id="PRO_5034444816" description="C-C motif chemokine" evidence="8">
    <location>
        <begin position="24"/>
        <end position="94"/>
    </location>
</feature>
<evidence type="ECO:0000259" key="9">
    <source>
        <dbReference type="SMART" id="SM00199"/>
    </source>
</evidence>
<keyword evidence="4 8" id="KW-0202">Cytokine</keyword>
<dbReference type="AlphaFoldDB" id="A0A8B7UD27"/>
<dbReference type="RefSeq" id="XP_020017451.1">
    <property type="nucleotide sequence ID" value="XM_020161862.1"/>
</dbReference>
<dbReference type="PROSITE" id="PS00472">
    <property type="entry name" value="SMALL_CYTOKINES_CC"/>
    <property type="match status" value="1"/>
</dbReference>
<evidence type="ECO:0000256" key="7">
    <source>
        <dbReference type="ARBA" id="ARBA00023157"/>
    </source>
</evidence>
<evidence type="ECO:0000256" key="8">
    <source>
        <dbReference type="RuleBase" id="RU361150"/>
    </source>
</evidence>
<dbReference type="FunFam" id="2.40.50.40:FF:000002">
    <property type="entry name" value="C-C motif chemokine"/>
    <property type="match status" value="1"/>
</dbReference>
<dbReference type="InterPro" id="IPR039809">
    <property type="entry name" value="Chemokine_b/g/d"/>
</dbReference>
<comment type="similarity">
    <text evidence="2 8">Belongs to the intercrine beta (chemokine CC) family.</text>
</comment>
<evidence type="ECO:0000313" key="11">
    <source>
        <dbReference type="RefSeq" id="XP_020017451.1"/>
    </source>
</evidence>
<dbReference type="SMART" id="SM00199">
    <property type="entry name" value="SCY"/>
    <property type="match status" value="1"/>
</dbReference>
<evidence type="ECO:0000313" key="10">
    <source>
        <dbReference type="Proteomes" id="UP001732720"/>
    </source>
</evidence>
<dbReference type="PANTHER" id="PTHR12015">
    <property type="entry name" value="SMALL INDUCIBLE CYTOKINE A"/>
    <property type="match status" value="1"/>
</dbReference>
<dbReference type="RefSeq" id="XP_073931806.1">
    <property type="nucleotide sequence ID" value="XM_074075705.1"/>
</dbReference>